<evidence type="ECO:0000313" key="15">
    <source>
        <dbReference type="EMBL" id="KKR91809.1"/>
    </source>
</evidence>
<comment type="function">
    <text evidence="11">Plays a role in repairing double-strand DNA breaks, probably involving stabilizing or processing branched DNA or blocked replication forks.</text>
</comment>
<organism evidence="15 16">
    <name type="scientific">Candidatus Woesebacteria bacterium GW2011_GWA1_41_13b</name>
    <dbReference type="NCBI Taxonomy" id="1618555"/>
    <lineage>
        <taxon>Bacteria</taxon>
        <taxon>Candidatus Woeseibacteriota</taxon>
    </lineage>
</organism>
<dbReference type="Pfam" id="PF13481">
    <property type="entry name" value="AAA_25"/>
    <property type="match status" value="1"/>
</dbReference>
<keyword evidence="3 11" id="KW-0227">DNA damage</keyword>
<evidence type="ECO:0000259" key="14">
    <source>
        <dbReference type="PROSITE" id="PS50162"/>
    </source>
</evidence>
<dbReference type="InterPro" id="IPR004504">
    <property type="entry name" value="DNA_repair_RadA"/>
</dbReference>
<dbReference type="Gene3D" id="3.40.50.300">
    <property type="entry name" value="P-loop containing nucleotide triphosphate hydrolases"/>
    <property type="match status" value="1"/>
</dbReference>
<evidence type="ECO:0000256" key="8">
    <source>
        <dbReference type="ARBA" id="ARBA00023016"/>
    </source>
</evidence>
<dbReference type="Pfam" id="PF18073">
    <property type="entry name" value="Zn_ribbon_LapB"/>
    <property type="match status" value="1"/>
</dbReference>
<dbReference type="InterPro" id="IPR003593">
    <property type="entry name" value="AAA+_ATPase"/>
</dbReference>
<dbReference type="PRINTS" id="PR01874">
    <property type="entry name" value="DNAREPAIRADA"/>
</dbReference>
<dbReference type="SMART" id="SM00382">
    <property type="entry name" value="AAA"/>
    <property type="match status" value="1"/>
</dbReference>
<dbReference type="InterPro" id="IPR027417">
    <property type="entry name" value="P-loop_NTPase"/>
</dbReference>
<evidence type="ECO:0000256" key="5">
    <source>
        <dbReference type="ARBA" id="ARBA00022801"/>
    </source>
</evidence>
<keyword evidence="8 11" id="KW-0346">Stress response</keyword>
<feature type="domain" description="RecA family profile 1" evidence="14">
    <location>
        <begin position="65"/>
        <end position="237"/>
    </location>
</feature>
<proteinExistence type="inferred from homology"/>
<dbReference type="Gene3D" id="3.30.230.10">
    <property type="match status" value="1"/>
</dbReference>
<feature type="binding site" evidence="11">
    <location>
        <begin position="99"/>
        <end position="106"/>
    </location>
    <ligand>
        <name>ATP</name>
        <dbReference type="ChEBI" id="CHEBI:30616"/>
    </ligand>
</feature>
<dbReference type="GO" id="GO:0000725">
    <property type="term" value="P:recombinational repair"/>
    <property type="evidence" value="ECO:0007669"/>
    <property type="project" value="UniProtKB-UniRule"/>
</dbReference>
<evidence type="ECO:0000256" key="12">
    <source>
        <dbReference type="NCBIfam" id="TIGR00416"/>
    </source>
</evidence>
<keyword evidence="4 13" id="KW-0863">Zinc-finger</keyword>
<feature type="region of interest" description="Lon-protease-like" evidence="11">
    <location>
        <begin position="372"/>
        <end position="457"/>
    </location>
</feature>
<protein>
    <recommendedName>
        <fullName evidence="11 12">DNA repair protein RadA</fullName>
    </recommendedName>
</protein>
<keyword evidence="5" id="KW-0378">Hydrolase</keyword>
<reference evidence="15 16" key="1">
    <citation type="journal article" date="2015" name="Nature">
        <title>rRNA introns, odd ribosomes, and small enigmatic genomes across a large radiation of phyla.</title>
        <authorList>
            <person name="Brown C.T."/>
            <person name="Hug L.A."/>
            <person name="Thomas B.C."/>
            <person name="Sharon I."/>
            <person name="Castelle C.J."/>
            <person name="Singh A."/>
            <person name="Wilkins M.J."/>
            <person name="Williams K.H."/>
            <person name="Banfield J.F."/>
        </authorList>
    </citation>
    <scope>NUCLEOTIDE SEQUENCE [LARGE SCALE GENOMIC DNA]</scope>
</reference>
<dbReference type="AlphaFoldDB" id="A0A0G0USS2"/>
<keyword evidence="10 11" id="KW-0234">DNA repair</keyword>
<keyword evidence="9 11" id="KW-0238">DNA-binding</keyword>
<dbReference type="InterPro" id="IPR014721">
    <property type="entry name" value="Ribsml_uS5_D2-typ_fold_subgr"/>
</dbReference>
<dbReference type="GO" id="GO:0016787">
    <property type="term" value="F:hydrolase activity"/>
    <property type="evidence" value="ECO:0007669"/>
    <property type="project" value="UniProtKB-KW"/>
</dbReference>
<dbReference type="InterPro" id="IPR020588">
    <property type="entry name" value="RecA_ATP-bd"/>
</dbReference>
<evidence type="ECO:0000256" key="2">
    <source>
        <dbReference type="ARBA" id="ARBA00022741"/>
    </source>
</evidence>
<dbReference type="Proteomes" id="UP000034676">
    <property type="component" value="Unassembled WGS sequence"/>
</dbReference>
<dbReference type="CDD" id="cd01121">
    <property type="entry name" value="RadA_SMS_N"/>
    <property type="match status" value="1"/>
</dbReference>
<dbReference type="EMBL" id="LCAO01000007">
    <property type="protein sequence ID" value="KKR91809.1"/>
    <property type="molecule type" value="Genomic_DNA"/>
</dbReference>
<keyword evidence="2 11" id="KW-0547">Nucleotide-binding</keyword>
<gene>
    <name evidence="11" type="primary">radA</name>
    <name evidence="15" type="ORF">UU42_C0007G0026</name>
</gene>
<evidence type="ECO:0000256" key="6">
    <source>
        <dbReference type="ARBA" id="ARBA00022833"/>
    </source>
</evidence>
<feature type="short sequence motif" description="RadA KNRFG motif" evidence="11">
    <location>
        <begin position="274"/>
        <end position="278"/>
    </location>
</feature>
<dbReference type="GO" id="GO:0005829">
    <property type="term" value="C:cytosol"/>
    <property type="evidence" value="ECO:0007669"/>
    <property type="project" value="TreeGrafter"/>
</dbReference>
<dbReference type="PATRIC" id="fig|1618555.3.peg.609"/>
<evidence type="ECO:0000256" key="3">
    <source>
        <dbReference type="ARBA" id="ARBA00022763"/>
    </source>
</evidence>
<dbReference type="SUPFAM" id="SSF54211">
    <property type="entry name" value="Ribosomal protein S5 domain 2-like"/>
    <property type="match status" value="1"/>
</dbReference>
<dbReference type="GO" id="GO:0140664">
    <property type="term" value="F:ATP-dependent DNA damage sensor activity"/>
    <property type="evidence" value="ECO:0007669"/>
    <property type="project" value="InterPro"/>
</dbReference>
<dbReference type="HAMAP" id="MF_01498">
    <property type="entry name" value="RadA_bact"/>
    <property type="match status" value="1"/>
</dbReference>
<dbReference type="InterPro" id="IPR041166">
    <property type="entry name" value="Rubredoxin_2"/>
</dbReference>
<dbReference type="GO" id="GO:0005524">
    <property type="term" value="F:ATP binding"/>
    <property type="evidence" value="ECO:0007669"/>
    <property type="project" value="UniProtKB-UniRule"/>
</dbReference>
<accession>A0A0G0USS2</accession>
<keyword evidence="7 11" id="KW-0067">ATP-binding</keyword>
<comment type="domain">
    <text evidence="11">The middle region has homology to RecA with ATPase motifs including the RadA KNRFG motif, while the C-terminus is homologous to Lon protease.</text>
</comment>
<evidence type="ECO:0000256" key="1">
    <source>
        <dbReference type="ARBA" id="ARBA00022723"/>
    </source>
</evidence>
<dbReference type="PANTHER" id="PTHR32472:SF10">
    <property type="entry name" value="DNA REPAIR PROTEIN RADA-LIKE PROTEIN"/>
    <property type="match status" value="1"/>
</dbReference>
<dbReference type="GO" id="GO:0003684">
    <property type="term" value="F:damaged DNA binding"/>
    <property type="evidence" value="ECO:0007669"/>
    <property type="project" value="InterPro"/>
</dbReference>
<dbReference type="PROSITE" id="PS50162">
    <property type="entry name" value="RECA_2"/>
    <property type="match status" value="1"/>
</dbReference>
<evidence type="ECO:0000313" key="16">
    <source>
        <dbReference type="Proteomes" id="UP000034676"/>
    </source>
</evidence>
<dbReference type="PANTHER" id="PTHR32472">
    <property type="entry name" value="DNA REPAIR PROTEIN RADA"/>
    <property type="match status" value="1"/>
</dbReference>
<name>A0A0G0USS2_9BACT</name>
<comment type="function">
    <text evidence="13">DNA-dependent ATPase involved in processing of recombination intermediates, plays a role in repairing DNA breaks. Stimulates the branch migration of RecA-mediated strand transfer reactions, allowing the 3' invading strand to extend heteroduplex DNA faster. Binds ssDNA in the presence of ADP but not other nucleotides, has ATPase activity that is stimulated by ssDNA and various branched DNA structures, but inhibited by SSB. Does not have RecA's homology-searching function.</text>
</comment>
<evidence type="ECO:0000256" key="9">
    <source>
        <dbReference type="ARBA" id="ARBA00023125"/>
    </source>
</evidence>
<dbReference type="NCBIfam" id="TIGR00416">
    <property type="entry name" value="sms"/>
    <property type="match status" value="1"/>
</dbReference>
<evidence type="ECO:0000256" key="13">
    <source>
        <dbReference type="RuleBase" id="RU003555"/>
    </source>
</evidence>
<evidence type="ECO:0000256" key="4">
    <source>
        <dbReference type="ARBA" id="ARBA00022771"/>
    </source>
</evidence>
<keyword evidence="6 13" id="KW-0862">Zinc</keyword>
<dbReference type="GO" id="GO:0008270">
    <property type="term" value="F:zinc ion binding"/>
    <property type="evidence" value="ECO:0007669"/>
    <property type="project" value="UniProtKB-KW"/>
</dbReference>
<comment type="caution">
    <text evidence="15">The sequence shown here is derived from an EMBL/GenBank/DDBJ whole genome shotgun (WGS) entry which is preliminary data.</text>
</comment>
<keyword evidence="1 11" id="KW-0479">Metal-binding</keyword>
<dbReference type="InterPro" id="IPR020568">
    <property type="entry name" value="Ribosomal_Su5_D2-typ_SF"/>
</dbReference>
<evidence type="ECO:0000256" key="10">
    <source>
        <dbReference type="ARBA" id="ARBA00023204"/>
    </source>
</evidence>
<comment type="similarity">
    <text evidence="11 13">Belongs to the RecA family. RadA subfamily.</text>
</comment>
<sequence length="457" mass="50029">MAVKTAFICSNCGYESGKWYGRCPDCSSWNTLQEVIVQKISKNANIIDLGTSAAPLRISEVKTSNFRRISTGFLEFDRVLGGRDESCGIVPGSVILLSGDPGVGKSTLILEVALNIAGSSWRLAGRNLKNQEPKPKRQVLYITGEESENQIKLRAERIGKNKDMENLFIFSTGDIDLAIASCEKIAPDIVIVDSIQTMSSQSFPGFAGSLPQVRHATSRLVSYAKKKGTPIFIVGHVTKEGVVAGPMLLSHMVDCVLYFEGENLTGTRILRAFKNRFGDTSEVGIFNMEENGFSEVDTSKFFMDQGNLKVPGSCLTVLMEGARPIIVEIQGLVVPSNLSFPRRVSNGFSSSRLELLLAVIQKHLKLPFERIDVFLNVVGGLRITETAADLAVCMACISSFKNKPLGSIIAVGEVGLLGEIKDVLNLKLRLKEAKKLGFKRIISNENYKFLNDIIRAI</sequence>
<dbReference type="SUPFAM" id="SSF52540">
    <property type="entry name" value="P-loop containing nucleoside triphosphate hydrolases"/>
    <property type="match status" value="1"/>
</dbReference>
<evidence type="ECO:0000256" key="11">
    <source>
        <dbReference type="HAMAP-Rule" id="MF_01498"/>
    </source>
</evidence>
<evidence type="ECO:0000256" key="7">
    <source>
        <dbReference type="ARBA" id="ARBA00022840"/>
    </source>
</evidence>